<dbReference type="AlphaFoldDB" id="A0A4Y3VP85"/>
<comment type="caution">
    <text evidence="2">The sequence shown here is derived from an EMBL/GenBank/DDBJ whole genome shotgun (WGS) entry which is preliminary data.</text>
</comment>
<dbReference type="Proteomes" id="UP000317881">
    <property type="component" value="Unassembled WGS sequence"/>
</dbReference>
<gene>
    <name evidence="2" type="ORF">SSP24_56430</name>
</gene>
<protein>
    <submittedName>
        <fullName evidence="2">Uncharacterized protein</fullName>
    </submittedName>
</protein>
<keyword evidence="3" id="KW-1185">Reference proteome</keyword>
<evidence type="ECO:0000313" key="3">
    <source>
        <dbReference type="Proteomes" id="UP000317881"/>
    </source>
</evidence>
<organism evidence="2 3">
    <name type="scientific">Streptomyces spinoverrucosus</name>
    <dbReference type="NCBI Taxonomy" id="284043"/>
    <lineage>
        <taxon>Bacteria</taxon>
        <taxon>Bacillati</taxon>
        <taxon>Actinomycetota</taxon>
        <taxon>Actinomycetes</taxon>
        <taxon>Kitasatosporales</taxon>
        <taxon>Streptomycetaceae</taxon>
        <taxon>Streptomyces</taxon>
    </lineage>
</organism>
<evidence type="ECO:0000313" key="2">
    <source>
        <dbReference type="EMBL" id="GEC07988.1"/>
    </source>
</evidence>
<sequence length="133" mass="14560">MTLVMRHPLDRSGAPEAEDERVPCAKDRRPCAAGFVARVTTRNRLPLDYSVASLRVVDFAHVGEVFVRRAGAMWADFDAGRRAYFGRPVYGCRTGGVRNPLGKVRNHFDIGGPGDSLQTFHPTLHGRAGRAAA</sequence>
<feature type="region of interest" description="Disordered" evidence="1">
    <location>
        <begin position="1"/>
        <end position="20"/>
    </location>
</feature>
<reference evidence="2 3" key="1">
    <citation type="submission" date="2019-06" db="EMBL/GenBank/DDBJ databases">
        <title>Whole genome shotgun sequence of Streptomyces spinoverrucosus NBRC 14228.</title>
        <authorList>
            <person name="Hosoyama A."/>
            <person name="Uohara A."/>
            <person name="Ohji S."/>
            <person name="Ichikawa N."/>
        </authorList>
    </citation>
    <scope>NUCLEOTIDE SEQUENCE [LARGE SCALE GENOMIC DNA]</scope>
    <source>
        <strain evidence="2 3">NBRC 14228</strain>
    </source>
</reference>
<name>A0A4Y3VP85_9ACTN</name>
<proteinExistence type="predicted"/>
<evidence type="ECO:0000256" key="1">
    <source>
        <dbReference type="SAM" id="MobiDB-lite"/>
    </source>
</evidence>
<accession>A0A4Y3VP85</accession>
<dbReference type="EMBL" id="BJND01000045">
    <property type="protein sequence ID" value="GEC07988.1"/>
    <property type="molecule type" value="Genomic_DNA"/>
</dbReference>
<dbReference type="RefSeq" id="WP_373306794.1">
    <property type="nucleotide sequence ID" value="NZ_BMWK01000024.1"/>
</dbReference>